<gene>
    <name evidence="1" type="ORF">J5474_18725</name>
</gene>
<reference evidence="1" key="1">
    <citation type="submission" date="2021-03" db="EMBL/GenBank/DDBJ databases">
        <title>Sagittula salina sp. nov. strain M10.9X isolated from the marine waste.</title>
        <authorList>
            <person name="Satari L."/>
            <person name="Molina-Menor E."/>
            <person name="Vidal-Verdu A."/>
            <person name="Pascual J."/>
            <person name="Pereto J."/>
            <person name="Porcar M."/>
        </authorList>
    </citation>
    <scope>NUCLEOTIDE SEQUENCE</scope>
    <source>
        <strain evidence="1">M10.9X</strain>
    </source>
</reference>
<keyword evidence="2" id="KW-1185">Reference proteome</keyword>
<dbReference type="RefSeq" id="WP_209362930.1">
    <property type="nucleotide sequence ID" value="NZ_JAGISH010000013.1"/>
</dbReference>
<proteinExistence type="predicted"/>
<evidence type="ECO:0000313" key="1">
    <source>
        <dbReference type="EMBL" id="MBP0484510.1"/>
    </source>
</evidence>
<sequence length="205" mass="22874">MDHAQAPPCPTEEISVSDWRPSVRSLFNNLEHGDPKMNADLEEFLSEAALTDLDDFVSSLTYDPIAEVWEAYGCYEGFKCSPFAGELGYYTIFHHNRDLAVSFQLPFDAMGALAGLGRVILETRTEQIEGRILDRATSEAIHGELVARIIKVIPTLTPFSDNEREEYCLPNHRFLAPQADGTVIFLTPPQLRGVPWKGMEDGLAT</sequence>
<comment type="caution">
    <text evidence="1">The sequence shown here is derived from an EMBL/GenBank/DDBJ whole genome shotgun (WGS) entry which is preliminary data.</text>
</comment>
<protein>
    <submittedName>
        <fullName evidence="1">Uncharacterized protein</fullName>
    </submittedName>
</protein>
<dbReference type="EMBL" id="JAGISH010000013">
    <property type="protein sequence ID" value="MBP0484510.1"/>
    <property type="molecule type" value="Genomic_DNA"/>
</dbReference>
<evidence type="ECO:0000313" key="2">
    <source>
        <dbReference type="Proteomes" id="UP000675940"/>
    </source>
</evidence>
<organism evidence="1 2">
    <name type="scientific">Sagittula salina</name>
    <dbReference type="NCBI Taxonomy" id="2820268"/>
    <lineage>
        <taxon>Bacteria</taxon>
        <taxon>Pseudomonadati</taxon>
        <taxon>Pseudomonadota</taxon>
        <taxon>Alphaproteobacteria</taxon>
        <taxon>Rhodobacterales</taxon>
        <taxon>Roseobacteraceae</taxon>
        <taxon>Sagittula</taxon>
    </lineage>
</organism>
<accession>A0A940MMC3</accession>
<dbReference type="AlphaFoldDB" id="A0A940MMC3"/>
<dbReference type="Proteomes" id="UP000675940">
    <property type="component" value="Unassembled WGS sequence"/>
</dbReference>
<name>A0A940MMC3_9RHOB</name>